<dbReference type="Pfam" id="PF07676">
    <property type="entry name" value="PD40"/>
    <property type="match status" value="3"/>
</dbReference>
<reference evidence="1 3" key="1">
    <citation type="submission" date="2023-09" db="EMBL/GenBank/DDBJ databases">
        <title>Flavobacterium sp. a novel bacteria isolate from Pepper rhizosphere.</title>
        <authorList>
            <person name="Peng Y."/>
            <person name="Lee J."/>
        </authorList>
    </citation>
    <scope>NUCLEOTIDE SEQUENCE</scope>
    <source>
        <strain evidence="1">PMR2A8</strain>
        <strain evidence="2 3">PMTSA4</strain>
    </source>
</reference>
<name>A0AA96EYE6_9FLAO</name>
<accession>A0AA96EYE6</accession>
<dbReference type="Gene3D" id="2.120.10.30">
    <property type="entry name" value="TolB, C-terminal domain"/>
    <property type="match status" value="1"/>
</dbReference>
<dbReference type="AlphaFoldDB" id="A0AA96EYE6"/>
<keyword evidence="3" id="KW-1185">Reference proteome</keyword>
<dbReference type="EMBL" id="CP134878">
    <property type="protein sequence ID" value="WNM19120.1"/>
    <property type="molecule type" value="Genomic_DNA"/>
</dbReference>
<evidence type="ECO:0000313" key="1">
    <source>
        <dbReference type="EMBL" id="WNM19120.1"/>
    </source>
</evidence>
<dbReference type="KEGG" id="fcj:RN605_07375"/>
<dbReference type="Proteomes" id="UP001304515">
    <property type="component" value="Chromosome"/>
</dbReference>
<dbReference type="SUPFAM" id="SSF82171">
    <property type="entry name" value="DPP6 N-terminal domain-like"/>
    <property type="match status" value="1"/>
</dbReference>
<gene>
    <name evidence="2" type="ORF">RN605_07375</name>
    <name evidence="1" type="ORF">RN608_00205</name>
</gene>
<dbReference type="InterPro" id="IPR011042">
    <property type="entry name" value="6-blade_b-propeller_TolB-like"/>
</dbReference>
<evidence type="ECO:0000313" key="3">
    <source>
        <dbReference type="Proteomes" id="UP001304515"/>
    </source>
</evidence>
<proteinExistence type="predicted"/>
<dbReference type="EMBL" id="CP134890">
    <property type="protein sequence ID" value="WNM20509.1"/>
    <property type="molecule type" value="Genomic_DNA"/>
</dbReference>
<organism evidence="1">
    <name type="scientific">Flavobacterium capsici</name>
    <dbReference type="NCBI Taxonomy" id="3075618"/>
    <lineage>
        <taxon>Bacteria</taxon>
        <taxon>Pseudomonadati</taxon>
        <taxon>Bacteroidota</taxon>
        <taxon>Flavobacteriia</taxon>
        <taxon>Flavobacteriales</taxon>
        <taxon>Flavobacteriaceae</taxon>
        <taxon>Flavobacterium</taxon>
    </lineage>
</organism>
<sequence>MKKTQIITFFLAITSLINAQQEQTIEIAFPILNQYTNIRDINIATDGSEAYFTIQSPAGELSQIAYIKKTNNNWSEPQLLSCSDQYNYLEPFLSSDQKRLYFVSDRPLNKTTTEKKDFDIWYLERQNKKNPWSEPINLGSPVNTTQNEFYPTLADNNNLYFTLDSPSGLGKDDIYYSKWNGTAYETPELLNQNINSSGYEFNAFISKNEDFLIYTKYNTPDGFGSGDLYIARKDNQGQWQTPTNLGKNINTKYMEYCPFYDQANQTLYFTSKRNNITPKQFKNFKEYQQYILQSHNGLSKIYKTKTNLTE</sequence>
<evidence type="ECO:0008006" key="4">
    <source>
        <dbReference type="Google" id="ProtNLM"/>
    </source>
</evidence>
<evidence type="ECO:0000313" key="2">
    <source>
        <dbReference type="EMBL" id="WNM20509.1"/>
    </source>
</evidence>
<dbReference type="InterPro" id="IPR011659">
    <property type="entry name" value="WD40"/>
</dbReference>
<dbReference type="RefSeq" id="WP_313323696.1">
    <property type="nucleotide sequence ID" value="NZ_CP134878.1"/>
</dbReference>
<accession>A0AA96EY05</accession>
<protein>
    <recommendedName>
        <fullName evidence="4">PD40 domain-containing protein</fullName>
    </recommendedName>
</protein>